<keyword evidence="3" id="KW-1185">Reference proteome</keyword>
<evidence type="ECO:0000256" key="2">
    <source>
        <dbReference type="SAM" id="MobiDB-lite"/>
    </source>
</evidence>
<name>A0A0N4ZZ48_PARTI</name>
<sequence>MSGSNVSSQSIQDIRQENHSQDKQLQVNEIEPIEEYIKNVGSDVLSKMERNLNESKANYERMKERIRIDLRVKKQLQKSYSKFEEFAMDMDHDKNIHMREIMDYLATMNLICTENQTIAKLYKERFGDDKGDDFMMVDDNTDLAEDTALKEISHWLDKIYVTLDDKIQDMETSEWYFKEGKEYEMESLRWGRLYDEFEKRDIKLAEEGAKFQKEQVNCYREKEMSEARCGTIFVEYGEIVLEKANIMEEIALLVAQEEIIDFYNVMLTDLKERLNTAESLKFVDLKDLDIVEFEKKYPEYKDLIICLESSMEERKELFKKFDELKTQLHSMEQVINSKTEKLENLENEFRDCKVNFHNLNKEIKEIKKRSMNKALELDKAILDKLHDENETLAKCLSLSSIIENDNEEVKSLKDELNKTIIRLEKIKERNNQSLLERKKELNKEIERMSIEIKKIKKEISK</sequence>
<keyword evidence="1" id="KW-0175">Coiled coil</keyword>
<evidence type="ECO:0000256" key="1">
    <source>
        <dbReference type="SAM" id="Coils"/>
    </source>
</evidence>
<accession>A0A0N4ZZ48</accession>
<reference evidence="4" key="1">
    <citation type="submission" date="2017-02" db="UniProtKB">
        <authorList>
            <consortium name="WormBaseParasite"/>
        </authorList>
    </citation>
    <scope>IDENTIFICATION</scope>
</reference>
<evidence type="ECO:0000313" key="3">
    <source>
        <dbReference type="Proteomes" id="UP000038045"/>
    </source>
</evidence>
<feature type="coiled-coil region" evidence="1">
    <location>
        <begin position="307"/>
        <end position="362"/>
    </location>
</feature>
<feature type="coiled-coil region" evidence="1">
    <location>
        <begin position="402"/>
        <end position="458"/>
    </location>
</feature>
<feature type="compositionally biased region" description="Polar residues" evidence="2">
    <location>
        <begin position="1"/>
        <end position="13"/>
    </location>
</feature>
<dbReference type="Proteomes" id="UP000038045">
    <property type="component" value="Unplaced"/>
</dbReference>
<protein>
    <submittedName>
        <fullName evidence="4">EF-hand domain-containing protein</fullName>
    </submittedName>
</protein>
<proteinExistence type="predicted"/>
<dbReference type="AlphaFoldDB" id="A0A0N4ZZ48"/>
<organism evidence="3 4">
    <name type="scientific">Parastrongyloides trichosuri</name>
    <name type="common">Possum-specific nematode worm</name>
    <dbReference type="NCBI Taxonomy" id="131310"/>
    <lineage>
        <taxon>Eukaryota</taxon>
        <taxon>Metazoa</taxon>
        <taxon>Ecdysozoa</taxon>
        <taxon>Nematoda</taxon>
        <taxon>Chromadorea</taxon>
        <taxon>Rhabditida</taxon>
        <taxon>Tylenchina</taxon>
        <taxon>Panagrolaimomorpha</taxon>
        <taxon>Strongyloidoidea</taxon>
        <taxon>Strongyloididae</taxon>
        <taxon>Parastrongyloides</taxon>
    </lineage>
</organism>
<dbReference type="WBParaSite" id="PTRK_0001406300.1">
    <property type="protein sequence ID" value="PTRK_0001406300.1"/>
    <property type="gene ID" value="PTRK_0001406300"/>
</dbReference>
<evidence type="ECO:0000313" key="4">
    <source>
        <dbReference type="WBParaSite" id="PTRK_0001406300.1"/>
    </source>
</evidence>
<feature type="region of interest" description="Disordered" evidence="2">
    <location>
        <begin position="1"/>
        <end position="27"/>
    </location>
</feature>